<dbReference type="STRING" id="985665.HPL003_21700"/>
<evidence type="ECO:0000259" key="3">
    <source>
        <dbReference type="Pfam" id="PF19305"/>
    </source>
</evidence>
<comment type="similarity">
    <text evidence="1">Belongs to the PrpD family.</text>
</comment>
<dbReference type="InterPro" id="IPR042188">
    <property type="entry name" value="MmgE/PrpD_sf_2"/>
</dbReference>
<gene>
    <name evidence="4" type="ordered locus">HPL003_21700</name>
</gene>
<reference evidence="5" key="1">
    <citation type="submission" date="2011-11" db="EMBL/GenBank/DDBJ databases">
        <title>Complete sequence of Paenibacillus terrae HPL-003.</title>
        <authorList>
            <person name="Shin S.H."/>
            <person name="Kim S."/>
            <person name="Kim J.Y."/>
        </authorList>
    </citation>
    <scope>NUCLEOTIDE SEQUENCE [LARGE SCALE GENOMIC DNA]</scope>
    <source>
        <strain evidence="5">HPL-003</strain>
    </source>
</reference>
<evidence type="ECO:0000313" key="5">
    <source>
        <dbReference type="Proteomes" id="UP000005876"/>
    </source>
</evidence>
<dbReference type="Proteomes" id="UP000005876">
    <property type="component" value="Chromosome"/>
</dbReference>
<sequence length="458" mass="49619">MTITTRLAHFFAPLSYEDLPKEVIAKTKEQVLDTLGVAIGAASEPNVQGSIEALKRYDSSTDCVIWGTDRRASAMTASLINGMMAMSLGLDDVHLSAKMHVGAVMLPVALALGEMHRISGKQLIAALAAGYETGIRIGKGIGASSHRLKGWHATSTVGVFGAALCAAKIIGLDAERTVHALGIAGSQSGGSWAFQQDGATSIKFHPGRAAEGGIKAALLALGGMTGARAVLEADDGGLYKMTSDEFNADTVVDQLGQRYDLMDVVRKPYPCCRSMHMSLDGILDLRREYRLRPEEIVKIDVSTYEIGVKQCGMVQQPGNVSEAGLSIPYGIAVALYDGEVGIPQFTEERIRDRRVLELAAKVQVSASETYTRAYPANWGSELNLHLQDGRILNRVVWNGKGSRDDPWTTDELAVRFRRFADDKYSSARVDDMLDSILHLEKMKDISPFVNQLMPGCTQ</sequence>
<feature type="domain" description="MmgE/PrpD N-terminal" evidence="2">
    <location>
        <begin position="6"/>
        <end position="245"/>
    </location>
</feature>
<dbReference type="KEGG" id="pta:HPL003_21700"/>
<dbReference type="eggNOG" id="COG2079">
    <property type="taxonomic scope" value="Bacteria"/>
</dbReference>
<protein>
    <submittedName>
        <fullName evidence="4">MmgE/PrpD family protein</fullName>
    </submittedName>
</protein>
<dbReference type="InterPro" id="IPR042183">
    <property type="entry name" value="MmgE/PrpD_sf_1"/>
</dbReference>
<dbReference type="Pfam" id="PF03972">
    <property type="entry name" value="MmgE_PrpD_N"/>
    <property type="match status" value="1"/>
</dbReference>
<dbReference type="HOGENOM" id="CLU_026574_3_1_9"/>
<organism evidence="4 5">
    <name type="scientific">Paenibacillus terrae (strain HPL-003)</name>
    <dbReference type="NCBI Taxonomy" id="985665"/>
    <lineage>
        <taxon>Bacteria</taxon>
        <taxon>Bacillati</taxon>
        <taxon>Bacillota</taxon>
        <taxon>Bacilli</taxon>
        <taxon>Bacillales</taxon>
        <taxon>Paenibacillaceae</taxon>
        <taxon>Paenibacillus</taxon>
    </lineage>
</organism>
<dbReference type="PANTHER" id="PTHR16943">
    <property type="entry name" value="2-METHYLCITRATE DEHYDRATASE-RELATED"/>
    <property type="match status" value="1"/>
</dbReference>
<dbReference type="RefSeq" id="WP_014281763.1">
    <property type="nucleotide sequence ID" value="NC_016641.1"/>
</dbReference>
<evidence type="ECO:0000313" key="4">
    <source>
        <dbReference type="EMBL" id="AET61068.1"/>
    </source>
</evidence>
<dbReference type="InterPro" id="IPR045336">
    <property type="entry name" value="MmgE_PrpD_N"/>
</dbReference>
<dbReference type="OrthoDB" id="9795089at2"/>
<dbReference type="GO" id="GO:0016829">
    <property type="term" value="F:lyase activity"/>
    <property type="evidence" value="ECO:0007669"/>
    <property type="project" value="InterPro"/>
</dbReference>
<dbReference type="PANTHER" id="PTHR16943:SF8">
    <property type="entry name" value="2-METHYLCITRATE DEHYDRATASE"/>
    <property type="match status" value="1"/>
</dbReference>
<dbReference type="Gene3D" id="3.30.1330.120">
    <property type="entry name" value="2-methylcitrate dehydratase PrpD"/>
    <property type="match status" value="1"/>
</dbReference>
<dbReference type="InterPro" id="IPR045337">
    <property type="entry name" value="MmgE_PrpD_C"/>
</dbReference>
<dbReference type="SUPFAM" id="SSF103378">
    <property type="entry name" value="2-methylcitrate dehydratase PrpD"/>
    <property type="match status" value="1"/>
</dbReference>
<feature type="domain" description="MmgE/PrpD C-terminal" evidence="3">
    <location>
        <begin position="269"/>
        <end position="433"/>
    </location>
</feature>
<dbReference type="Gene3D" id="1.10.4100.10">
    <property type="entry name" value="2-methylcitrate dehydratase PrpD"/>
    <property type="match status" value="1"/>
</dbReference>
<evidence type="ECO:0000256" key="1">
    <source>
        <dbReference type="ARBA" id="ARBA00006174"/>
    </source>
</evidence>
<reference key="2">
    <citation type="submission" date="2011-11" db="EMBL/GenBank/DDBJ databases">
        <authorList>
            <person name="Shin S.H."/>
            <person name="Kim S."/>
            <person name="Kim J.Y."/>
        </authorList>
    </citation>
    <scope>NUCLEOTIDE SEQUENCE</scope>
    <source>
        <strain>HPL-003</strain>
    </source>
</reference>
<dbReference type="AlphaFoldDB" id="G7VPS0"/>
<dbReference type="InterPro" id="IPR036148">
    <property type="entry name" value="MmgE/PrpD_sf"/>
</dbReference>
<accession>G7VPS0</accession>
<dbReference type="Pfam" id="PF19305">
    <property type="entry name" value="MmgE_PrpD_C"/>
    <property type="match status" value="1"/>
</dbReference>
<dbReference type="InterPro" id="IPR005656">
    <property type="entry name" value="MmgE_PrpD"/>
</dbReference>
<name>G7VPS0_PAETH</name>
<proteinExistence type="inferred from homology"/>
<reference evidence="4 5" key="3">
    <citation type="journal article" date="2012" name="J. Bacteriol.">
        <title>Genome Sequence of Paenibacillus terrae HPL-003, a Xylanase-Producing Bacterium Isolated from Soil Found in Forest Residue.</title>
        <authorList>
            <person name="Shin S.H."/>
            <person name="Kim S."/>
            <person name="Kim J.Y."/>
            <person name="Song H.Y."/>
            <person name="Cho S.J."/>
            <person name="Kim D.R."/>
            <person name="Lee K.I."/>
            <person name="Lim H.K."/>
            <person name="Park N.J."/>
            <person name="Hwang I.T."/>
            <person name="Yang K.S."/>
        </authorList>
    </citation>
    <scope>NUCLEOTIDE SEQUENCE [LARGE SCALE GENOMIC DNA]</scope>
    <source>
        <strain evidence="4 5">HPL-003</strain>
    </source>
</reference>
<evidence type="ECO:0000259" key="2">
    <source>
        <dbReference type="Pfam" id="PF03972"/>
    </source>
</evidence>
<dbReference type="EMBL" id="CP003107">
    <property type="protein sequence ID" value="AET61068.1"/>
    <property type="molecule type" value="Genomic_DNA"/>
</dbReference>